<reference evidence="1" key="2">
    <citation type="submission" date="2014-05" db="EMBL/GenBank/DDBJ databases">
        <authorList>
            <person name="Aslett A.Martin."/>
            <person name="De Silva Nishadi"/>
        </authorList>
    </citation>
    <scope>NUCLEOTIDE SEQUENCE</scope>
    <source>
        <strain evidence="1">YM</strain>
    </source>
</reference>
<dbReference type="VEuPathDB" id="PlasmoDB:PY17X_0918500"/>
<gene>
    <name evidence="2" type="ORF">PY17X_0918500</name>
    <name evidence="1" type="ORF">PYYM_0918000</name>
</gene>
<dbReference type="EMBL" id="LM993663">
    <property type="protein sequence ID" value="VTZ78376.1"/>
    <property type="molecule type" value="Genomic_DNA"/>
</dbReference>
<evidence type="ECO:0000313" key="2">
    <source>
        <dbReference type="EMBL" id="VTZ78376.1"/>
    </source>
</evidence>
<dbReference type="VEuPathDB" id="PlasmoDB:Py17XNL_000900207"/>
<name>A0A078KAK4_PLAYE</name>
<organism evidence="2 3">
    <name type="scientific">Plasmodium yoelii</name>
    <dbReference type="NCBI Taxonomy" id="5861"/>
    <lineage>
        <taxon>Eukaryota</taxon>
        <taxon>Sar</taxon>
        <taxon>Alveolata</taxon>
        <taxon>Apicomplexa</taxon>
        <taxon>Aconoidasida</taxon>
        <taxon>Haemosporida</taxon>
        <taxon>Plasmodiidae</taxon>
        <taxon>Plasmodium</taxon>
        <taxon>Plasmodium (Vinckeia)</taxon>
    </lineage>
</organism>
<dbReference type="OMA" id="DINHCDI"/>
<dbReference type="VEuPathDB" id="PlasmoDB:PYYM_0918000"/>
<dbReference type="Proteomes" id="UP000072874">
    <property type="component" value="Chromosome 9"/>
</dbReference>
<accession>A0A078KAK4</accession>
<proteinExistence type="predicted"/>
<dbReference type="Proteomes" id="UP000072904">
    <property type="component" value="Chromosome 9"/>
</dbReference>
<dbReference type="OrthoDB" id="372575at2759"/>
<dbReference type="AlphaFoldDB" id="A0A078KAK4"/>
<protein>
    <submittedName>
        <fullName evidence="2">Uncharacterized protein</fullName>
    </submittedName>
</protein>
<dbReference type="RefSeq" id="XP_726669.1">
    <property type="nucleotide sequence ID" value="XM_721576.1"/>
</dbReference>
<sequence>MECFLFDSFTLSTINTFIVLDTIIKVLKKKEKGKWREKQKILYLGNKLLIDTFPPNYNFILDFLNVLIEEKTNKNSDSNSDNSNVCKNDDNGRNQLIWNVKKVNDYKRGSIKEINYFNIKRNSHITMEELKNILKNMDIKYVDNEMHLSNLLFKLNKNKKYNIIIINLAFFFLKDKLKLNSFIQEISHFASNLTSNNKTNKNNFENENCFTSKQIHRDSFIQKEICDDLFFKNIINIHFQYSFFVNFFEHLNYVDNFFTFSKKKRSKNDWEVPEINDMNVNNKKNKIKNNISSFYSNKSEQRELNIIDDDDDDDDILYHGSNFINHNKLISYKKRTYTENIPINMEKKKMKKNNDFKENRINETDKCKSEISHIGTVKNNNPIKSVYSINSINKKKKKKIYIFDMFPKSESYKKMYMSMISLYFNCVYLIC</sequence>
<dbReference type="GeneID" id="3792009"/>
<dbReference type="VEuPathDB" id="PlasmoDB:PY06084"/>
<dbReference type="KEGG" id="pyo:PY17X_0918500"/>
<reference evidence="2" key="3">
    <citation type="submission" date="2014-05" db="EMBL/GenBank/DDBJ databases">
        <authorList>
            <person name="Aslett M.A."/>
            <person name="De Silva N."/>
        </authorList>
    </citation>
    <scope>NUCLEOTIDE SEQUENCE</scope>
    <source>
        <strain evidence="2">17X</strain>
    </source>
</reference>
<evidence type="ECO:0000313" key="1">
    <source>
        <dbReference type="EMBL" id="CDU17959.1"/>
    </source>
</evidence>
<evidence type="ECO:0000313" key="3">
    <source>
        <dbReference type="Proteomes" id="UP000072874"/>
    </source>
</evidence>
<reference evidence="2" key="4">
    <citation type="submission" date="2019-05" db="EMBL/GenBank/DDBJ databases">
        <authorList>
            <consortium name="Pathogen Informatics"/>
        </authorList>
    </citation>
    <scope>NUCLEOTIDE SEQUENCE</scope>
    <source>
        <strain evidence="2">17X</strain>
    </source>
</reference>
<reference evidence="3 4" key="1">
    <citation type="journal article" date="2014" name="BMC Biol.">
        <title>A comprehensive evaluation of rodent malaria parasite genomes and gene expression.</title>
        <authorList>
            <person name="Otto T.D."/>
            <person name="Bohme U."/>
            <person name="Jackson A.P."/>
            <person name="Hunt M."/>
            <person name="Franke-Fayard B."/>
            <person name="Hoeijmakers W.A."/>
            <person name="Religa A.A."/>
            <person name="Robertson L."/>
            <person name="Sanders M."/>
            <person name="Ogun S.A."/>
            <person name="Cunningham D."/>
            <person name="Erhart A."/>
            <person name="Billker O."/>
            <person name="Khan S.M."/>
            <person name="Stunnenberg H.G."/>
            <person name="Langhorne J."/>
            <person name="Holder A.A."/>
            <person name="Waters A.P."/>
            <person name="Newbold C.I."/>
            <person name="Pain A."/>
            <person name="Berriman M."/>
            <person name="Janse C.J."/>
        </authorList>
    </citation>
    <scope>NUCLEOTIDE SEQUENCE [LARGE SCALE GENOMIC DNA]</scope>
    <source>
        <strain evidence="2 3">17X</strain>
        <strain evidence="1 4">YM</strain>
    </source>
</reference>
<evidence type="ECO:0000313" key="4">
    <source>
        <dbReference type="Proteomes" id="UP000072904"/>
    </source>
</evidence>
<dbReference type="EMBL" id="LK934637">
    <property type="protein sequence ID" value="CDU17959.1"/>
    <property type="molecule type" value="Genomic_DNA"/>
</dbReference>